<feature type="transmembrane region" description="Helical" evidence="1">
    <location>
        <begin position="18"/>
        <end position="36"/>
    </location>
</feature>
<keyword evidence="3" id="KW-1185">Reference proteome</keyword>
<sequence length="169" mass="18251">MADARQIVDALVRSRRSGIAATAALGGLALVAGLALRALRPSAPNEAADLKQVGEDEARLMLRTMVAATLADGVVDRDERRRLDEAVEAAGLDADTRAWLENELAEPAEIDELAERVDDPEQGARLYAAARLAIDADTLQEREFLKRLAEALDLPREVTERVDAGLQEA</sequence>
<protein>
    <submittedName>
        <fullName evidence="2">DUF533 domain-containing protein</fullName>
    </submittedName>
</protein>
<proteinExistence type="predicted"/>
<dbReference type="Gene3D" id="1.10.3680.10">
    <property type="entry name" value="TerB-like"/>
    <property type="match status" value="1"/>
</dbReference>
<dbReference type="InterPro" id="IPR029024">
    <property type="entry name" value="TerB-like"/>
</dbReference>
<comment type="caution">
    <text evidence="2">The sequence shown here is derived from an EMBL/GenBank/DDBJ whole genome shotgun (WGS) entry which is preliminary data.</text>
</comment>
<evidence type="ECO:0000313" key="2">
    <source>
        <dbReference type="EMBL" id="MFD1300285.1"/>
    </source>
</evidence>
<dbReference type="RefSeq" id="WP_238203007.1">
    <property type="nucleotide sequence ID" value="NZ_JBHTND010000002.1"/>
</dbReference>
<dbReference type="Proteomes" id="UP001597176">
    <property type="component" value="Unassembled WGS sequence"/>
</dbReference>
<keyword evidence="1" id="KW-0472">Membrane</keyword>
<organism evidence="2 3">
    <name type="scientific">Methylobacterium marchantiae</name>
    <dbReference type="NCBI Taxonomy" id="600331"/>
    <lineage>
        <taxon>Bacteria</taxon>
        <taxon>Pseudomonadati</taxon>
        <taxon>Pseudomonadota</taxon>
        <taxon>Alphaproteobacteria</taxon>
        <taxon>Hyphomicrobiales</taxon>
        <taxon>Methylobacteriaceae</taxon>
        <taxon>Methylobacterium</taxon>
    </lineage>
</organism>
<keyword evidence="1" id="KW-1133">Transmembrane helix</keyword>
<reference evidence="3" key="1">
    <citation type="journal article" date="2019" name="Int. J. Syst. Evol. Microbiol.">
        <title>The Global Catalogue of Microorganisms (GCM) 10K type strain sequencing project: providing services to taxonomists for standard genome sequencing and annotation.</title>
        <authorList>
            <consortium name="The Broad Institute Genomics Platform"/>
            <consortium name="The Broad Institute Genome Sequencing Center for Infectious Disease"/>
            <person name="Wu L."/>
            <person name="Ma J."/>
        </authorList>
    </citation>
    <scope>NUCLEOTIDE SEQUENCE [LARGE SCALE GENOMIC DNA]</scope>
    <source>
        <strain evidence="3">CCUG 56108</strain>
    </source>
</reference>
<dbReference type="InterPro" id="IPR007486">
    <property type="entry name" value="YebE"/>
</dbReference>
<gene>
    <name evidence="2" type="ORF">ACFQ4G_01640</name>
</gene>
<evidence type="ECO:0000313" key="3">
    <source>
        <dbReference type="Proteomes" id="UP001597176"/>
    </source>
</evidence>
<dbReference type="Pfam" id="PF04391">
    <property type="entry name" value="DUF533"/>
    <property type="match status" value="1"/>
</dbReference>
<dbReference type="CDD" id="cd07178">
    <property type="entry name" value="terB_like_YebE"/>
    <property type="match status" value="1"/>
</dbReference>
<evidence type="ECO:0000256" key="1">
    <source>
        <dbReference type="SAM" id="Phobius"/>
    </source>
</evidence>
<dbReference type="EMBL" id="JBHTND010000002">
    <property type="protein sequence ID" value="MFD1300285.1"/>
    <property type="molecule type" value="Genomic_DNA"/>
</dbReference>
<name>A0ABW3WTQ6_9HYPH</name>
<dbReference type="SUPFAM" id="SSF158682">
    <property type="entry name" value="TerB-like"/>
    <property type="match status" value="1"/>
</dbReference>
<accession>A0ABW3WTQ6</accession>
<keyword evidence="1" id="KW-0812">Transmembrane</keyword>